<dbReference type="PROSITE" id="PS01331">
    <property type="entry name" value="THYMIDYLATE_KINASE"/>
    <property type="match status" value="1"/>
</dbReference>
<dbReference type="STRING" id="1802505.A3D01_06385"/>
<comment type="similarity">
    <text evidence="1 11">Belongs to the thymidylate kinase family.</text>
</comment>
<dbReference type="GO" id="GO:0004798">
    <property type="term" value="F:dTMP kinase activity"/>
    <property type="evidence" value="ECO:0007669"/>
    <property type="project" value="UniProtKB-UniRule"/>
</dbReference>
<dbReference type="InterPro" id="IPR018095">
    <property type="entry name" value="Thymidylate_kin_CS"/>
</dbReference>
<dbReference type="GO" id="GO:0005829">
    <property type="term" value="C:cytosol"/>
    <property type="evidence" value="ECO:0007669"/>
    <property type="project" value="TreeGrafter"/>
</dbReference>
<dbReference type="Pfam" id="PF02223">
    <property type="entry name" value="Thymidylate_kin"/>
    <property type="match status" value="1"/>
</dbReference>
<dbReference type="EMBL" id="MGGR01000014">
    <property type="protein sequence ID" value="OGM33735.1"/>
    <property type="molecule type" value="Genomic_DNA"/>
</dbReference>
<protein>
    <recommendedName>
        <fullName evidence="3 11">Thymidylate kinase</fullName>
        <ecNumber evidence="2 11">2.7.4.9</ecNumber>
    </recommendedName>
    <alternativeName>
        <fullName evidence="11">dTMP kinase</fullName>
    </alternativeName>
</protein>
<dbReference type="NCBIfam" id="TIGR00041">
    <property type="entry name" value="DTMP_kinase"/>
    <property type="match status" value="1"/>
</dbReference>
<dbReference type="GO" id="GO:0006235">
    <property type="term" value="P:dTTP biosynthetic process"/>
    <property type="evidence" value="ECO:0007669"/>
    <property type="project" value="UniProtKB-UniRule"/>
</dbReference>
<dbReference type="Proteomes" id="UP000177169">
    <property type="component" value="Unassembled WGS sequence"/>
</dbReference>
<comment type="catalytic activity">
    <reaction evidence="9 11">
        <text>dTMP + ATP = dTDP + ADP</text>
        <dbReference type="Rhea" id="RHEA:13517"/>
        <dbReference type="ChEBI" id="CHEBI:30616"/>
        <dbReference type="ChEBI" id="CHEBI:58369"/>
        <dbReference type="ChEBI" id="CHEBI:63528"/>
        <dbReference type="ChEBI" id="CHEBI:456216"/>
        <dbReference type="EC" id="2.7.4.9"/>
    </reaction>
</comment>
<keyword evidence="6 11" id="KW-0547">Nucleotide-binding</keyword>
<name>A0A1F7Z4R7_9BACT</name>
<evidence type="ECO:0000313" key="13">
    <source>
        <dbReference type="EMBL" id="OGM33735.1"/>
    </source>
</evidence>
<evidence type="ECO:0000256" key="3">
    <source>
        <dbReference type="ARBA" id="ARBA00017144"/>
    </source>
</evidence>
<comment type="caution">
    <text evidence="13">The sequence shown here is derived from an EMBL/GenBank/DDBJ whole genome shotgun (WGS) entry which is preliminary data.</text>
</comment>
<evidence type="ECO:0000256" key="9">
    <source>
        <dbReference type="ARBA" id="ARBA00048743"/>
    </source>
</evidence>
<evidence type="ECO:0000256" key="1">
    <source>
        <dbReference type="ARBA" id="ARBA00009776"/>
    </source>
</evidence>
<evidence type="ECO:0000256" key="7">
    <source>
        <dbReference type="ARBA" id="ARBA00022777"/>
    </source>
</evidence>
<evidence type="ECO:0000256" key="2">
    <source>
        <dbReference type="ARBA" id="ARBA00012980"/>
    </source>
</evidence>
<dbReference type="AlphaFoldDB" id="A0A1F7Z4R7"/>
<dbReference type="EC" id="2.7.4.9" evidence="2 11"/>
<evidence type="ECO:0000256" key="5">
    <source>
        <dbReference type="ARBA" id="ARBA00022727"/>
    </source>
</evidence>
<evidence type="ECO:0000313" key="14">
    <source>
        <dbReference type="Proteomes" id="UP000177169"/>
    </source>
</evidence>
<keyword evidence="4 11" id="KW-0808">Transferase</keyword>
<reference evidence="13 14" key="1">
    <citation type="journal article" date="2016" name="Nat. Commun.">
        <title>Thousands of microbial genomes shed light on interconnected biogeochemical processes in an aquifer system.</title>
        <authorList>
            <person name="Anantharaman K."/>
            <person name="Brown C.T."/>
            <person name="Hug L.A."/>
            <person name="Sharon I."/>
            <person name="Castelle C.J."/>
            <person name="Probst A.J."/>
            <person name="Thomas B.C."/>
            <person name="Singh A."/>
            <person name="Wilkins M.J."/>
            <person name="Karaoz U."/>
            <person name="Brodie E.L."/>
            <person name="Williams K.H."/>
            <person name="Hubbard S.S."/>
            <person name="Banfield J.F."/>
        </authorList>
    </citation>
    <scope>NUCLEOTIDE SEQUENCE [LARGE SCALE GENOMIC DNA]</scope>
</reference>
<proteinExistence type="inferred from homology"/>
<keyword evidence="7 11" id="KW-0418">Kinase</keyword>
<feature type="domain" description="Thymidylate kinase-like" evidence="12">
    <location>
        <begin position="8"/>
        <end position="190"/>
    </location>
</feature>
<dbReference type="Gene3D" id="3.40.50.300">
    <property type="entry name" value="P-loop containing nucleotide triphosphate hydrolases"/>
    <property type="match status" value="1"/>
</dbReference>
<evidence type="ECO:0000256" key="10">
    <source>
        <dbReference type="ARBA" id="ARBA00057735"/>
    </source>
</evidence>
<dbReference type="HAMAP" id="MF_00165">
    <property type="entry name" value="Thymidylate_kinase"/>
    <property type="match status" value="1"/>
</dbReference>
<evidence type="ECO:0000259" key="12">
    <source>
        <dbReference type="Pfam" id="PF02223"/>
    </source>
</evidence>
<comment type="function">
    <text evidence="10 11">Phosphorylation of dTMP to form dTDP in both de novo and salvage pathways of dTTP synthesis.</text>
</comment>
<comment type="caution">
    <text evidence="11">Lacks conserved residue(s) required for the propagation of feature annotation.</text>
</comment>
<evidence type="ECO:0000256" key="6">
    <source>
        <dbReference type="ARBA" id="ARBA00022741"/>
    </source>
</evidence>
<dbReference type="GO" id="GO:0005524">
    <property type="term" value="F:ATP binding"/>
    <property type="evidence" value="ECO:0007669"/>
    <property type="project" value="UniProtKB-UniRule"/>
</dbReference>
<sequence>MRGKFIVIEGGSGSGKSTQINLLKKKLKNGWKFYREPGSTKFGEKVRDVVQGLHNYYVDEYAALFAYSAARANLIRKIIIPKLNKGINVILDRYWYSTYAYQGNKVAKSEIDKVSRIATANLKPDLVIYYDIDPEIGIKRKSKNKDVDRYDVRKLEFHKQVRKNYLQLSKKLKNIWFTIDGSEDTKTVEEATLKALRKYKMI</sequence>
<evidence type="ECO:0000256" key="11">
    <source>
        <dbReference type="HAMAP-Rule" id="MF_00165"/>
    </source>
</evidence>
<organism evidence="13 14">
    <name type="scientific">Candidatus Woesebacteria bacterium RIFCSPHIGHO2_02_FULL_39_13</name>
    <dbReference type="NCBI Taxonomy" id="1802505"/>
    <lineage>
        <taxon>Bacteria</taxon>
        <taxon>Candidatus Woeseibacteriota</taxon>
    </lineage>
</organism>
<evidence type="ECO:0000256" key="4">
    <source>
        <dbReference type="ARBA" id="ARBA00022679"/>
    </source>
</evidence>
<dbReference type="GO" id="GO:0006233">
    <property type="term" value="P:dTDP biosynthetic process"/>
    <property type="evidence" value="ECO:0007669"/>
    <property type="project" value="InterPro"/>
</dbReference>
<accession>A0A1F7Z4R7</accession>
<evidence type="ECO:0000256" key="8">
    <source>
        <dbReference type="ARBA" id="ARBA00022840"/>
    </source>
</evidence>
<dbReference type="FunFam" id="3.40.50.300:FF:000225">
    <property type="entry name" value="Thymidylate kinase"/>
    <property type="match status" value="1"/>
</dbReference>
<keyword evidence="8 11" id="KW-0067">ATP-binding</keyword>
<dbReference type="GO" id="GO:0006227">
    <property type="term" value="P:dUDP biosynthetic process"/>
    <property type="evidence" value="ECO:0007669"/>
    <property type="project" value="TreeGrafter"/>
</dbReference>
<gene>
    <name evidence="11" type="primary">tmk</name>
    <name evidence="13" type="ORF">A3D01_06385</name>
</gene>
<dbReference type="InterPro" id="IPR018094">
    <property type="entry name" value="Thymidylate_kinase"/>
</dbReference>
<dbReference type="InterPro" id="IPR027417">
    <property type="entry name" value="P-loop_NTPase"/>
</dbReference>
<dbReference type="PANTHER" id="PTHR10344:SF4">
    <property type="entry name" value="UMP-CMP KINASE 2, MITOCHONDRIAL"/>
    <property type="match status" value="1"/>
</dbReference>
<keyword evidence="5 11" id="KW-0545">Nucleotide biosynthesis</keyword>
<dbReference type="InterPro" id="IPR039430">
    <property type="entry name" value="Thymidylate_kin-like_dom"/>
</dbReference>
<dbReference type="SUPFAM" id="SSF52540">
    <property type="entry name" value="P-loop containing nucleoside triphosphate hydrolases"/>
    <property type="match status" value="1"/>
</dbReference>
<dbReference type="PANTHER" id="PTHR10344">
    <property type="entry name" value="THYMIDYLATE KINASE"/>
    <property type="match status" value="1"/>
</dbReference>
<dbReference type="CDD" id="cd01672">
    <property type="entry name" value="TMPK"/>
    <property type="match status" value="1"/>
</dbReference>